<dbReference type="KEGG" id="prt:AUC31_12215"/>
<feature type="transmembrane region" description="Helical" evidence="1">
    <location>
        <begin position="43"/>
        <end position="60"/>
    </location>
</feature>
<keyword evidence="1" id="KW-0812">Transmembrane</keyword>
<dbReference type="RefSeq" id="WP_058382615.1">
    <property type="nucleotide sequence ID" value="NZ_CP013659.2"/>
</dbReference>
<feature type="transmembrane region" description="Helical" evidence="1">
    <location>
        <begin position="14"/>
        <end position="36"/>
    </location>
</feature>
<gene>
    <name evidence="2" type="ORF">AUC31_12215</name>
</gene>
<dbReference type="STRING" id="200991.AUC31_12215"/>
<proteinExistence type="predicted"/>
<evidence type="ECO:0000256" key="1">
    <source>
        <dbReference type="SAM" id="Phobius"/>
    </source>
</evidence>
<reference evidence="2" key="1">
    <citation type="submission" date="2016-01" db="EMBL/GenBank/DDBJ databases">
        <title>Complete genome of Planococcus rifietoensis type strain M8.</title>
        <authorList>
            <person name="See-Too W.S."/>
        </authorList>
    </citation>
    <scope>NUCLEOTIDE SEQUENCE [LARGE SCALE GENOMIC DNA]</scope>
    <source>
        <strain evidence="2">M8</strain>
    </source>
</reference>
<dbReference type="OrthoDB" id="2735411at2"/>
<sequence>MTLLDGLAYSLEGIFYYLSVFGELLLITSCLATIVYITTKNQYISYLAAGPIYFALSHIFYQSSQLFLVIIAMSIQALVILFIQKKGLLGKLASKAEAREAD</sequence>
<keyword evidence="3" id="KW-1185">Reference proteome</keyword>
<protein>
    <submittedName>
        <fullName evidence="2">Uncharacterized protein</fullName>
    </submittedName>
</protein>
<keyword evidence="1" id="KW-1133">Transmembrane helix</keyword>
<evidence type="ECO:0000313" key="2">
    <source>
        <dbReference type="EMBL" id="ALS75912.1"/>
    </source>
</evidence>
<keyword evidence="1" id="KW-0472">Membrane</keyword>
<accession>A0A0U2XTG6</accession>
<feature type="transmembrane region" description="Helical" evidence="1">
    <location>
        <begin position="66"/>
        <end position="83"/>
    </location>
</feature>
<evidence type="ECO:0000313" key="3">
    <source>
        <dbReference type="Proteomes" id="UP000067683"/>
    </source>
</evidence>
<dbReference type="Proteomes" id="UP000067683">
    <property type="component" value="Chromosome"/>
</dbReference>
<name>A0A0U2XTG6_9BACL</name>
<dbReference type="AlphaFoldDB" id="A0A0U2XTG6"/>
<organism evidence="2 3">
    <name type="scientific">Planococcus rifietoensis</name>
    <dbReference type="NCBI Taxonomy" id="200991"/>
    <lineage>
        <taxon>Bacteria</taxon>
        <taxon>Bacillati</taxon>
        <taxon>Bacillota</taxon>
        <taxon>Bacilli</taxon>
        <taxon>Bacillales</taxon>
        <taxon>Caryophanaceae</taxon>
        <taxon>Planococcus</taxon>
    </lineage>
</organism>
<dbReference type="EMBL" id="CP013659">
    <property type="protein sequence ID" value="ALS75912.1"/>
    <property type="molecule type" value="Genomic_DNA"/>
</dbReference>